<evidence type="ECO:0000256" key="3">
    <source>
        <dbReference type="ARBA" id="ARBA00023125"/>
    </source>
</evidence>
<protein>
    <recommendedName>
        <fullName evidence="7">Non-homologous end-joining factor 1</fullName>
    </recommendedName>
</protein>
<feature type="compositionally biased region" description="Acidic residues" evidence="8">
    <location>
        <begin position="235"/>
        <end position="248"/>
    </location>
</feature>
<dbReference type="InterPro" id="IPR015381">
    <property type="entry name" value="XLF-like_N"/>
</dbReference>
<evidence type="ECO:0000313" key="10">
    <source>
        <dbReference type="Proteomes" id="UP000515135"/>
    </source>
</evidence>
<evidence type="ECO:0000313" key="11">
    <source>
        <dbReference type="RefSeq" id="XP_019630086.1"/>
    </source>
</evidence>
<accession>A0A6P4ZKD3</accession>
<evidence type="ECO:0000256" key="4">
    <source>
        <dbReference type="ARBA" id="ARBA00023204"/>
    </source>
</evidence>
<gene>
    <name evidence="11" type="primary">LOC109474255</name>
</gene>
<evidence type="ECO:0000256" key="8">
    <source>
        <dbReference type="SAM" id="MobiDB-lite"/>
    </source>
</evidence>
<dbReference type="PANTHER" id="PTHR32235:SF1">
    <property type="entry name" value="NON-HOMOLOGOUS END-JOINING FACTOR 1"/>
    <property type="match status" value="1"/>
</dbReference>
<dbReference type="InterPro" id="IPR038051">
    <property type="entry name" value="XRCC4-like_N_sf"/>
</dbReference>
<dbReference type="Gene3D" id="1.10.287.450">
    <property type="entry name" value="Helix hairpin bin"/>
    <property type="match status" value="1"/>
</dbReference>
<dbReference type="GeneID" id="109474255"/>
<proteinExistence type="inferred from homology"/>
<feature type="compositionally biased region" description="Basic and acidic residues" evidence="8">
    <location>
        <begin position="300"/>
        <end position="310"/>
    </location>
</feature>
<reference evidence="11" key="1">
    <citation type="submission" date="2025-08" db="UniProtKB">
        <authorList>
            <consortium name="RefSeq"/>
        </authorList>
    </citation>
    <scope>IDENTIFICATION</scope>
    <source>
        <tissue evidence="11">Gonad</tissue>
    </source>
</reference>
<name>A0A6P4ZKD3_BRABE</name>
<keyword evidence="4" id="KW-0234">DNA repair</keyword>
<comment type="similarity">
    <text evidence="6">Belongs to the XRCC4-XLF family. XLF subfamily.</text>
</comment>
<dbReference type="CDD" id="cd22285">
    <property type="entry name" value="HD_XLF_N"/>
    <property type="match status" value="1"/>
</dbReference>
<dbReference type="GO" id="GO:0032807">
    <property type="term" value="C:DNA ligase IV complex"/>
    <property type="evidence" value="ECO:0007669"/>
    <property type="project" value="TreeGrafter"/>
</dbReference>
<keyword evidence="5" id="KW-0539">Nucleus</keyword>
<evidence type="ECO:0000256" key="6">
    <source>
        <dbReference type="ARBA" id="ARBA00025747"/>
    </source>
</evidence>
<feature type="domain" description="XLF-like N-terminal" evidence="9">
    <location>
        <begin position="20"/>
        <end position="128"/>
    </location>
</feature>
<dbReference type="GO" id="GO:0045027">
    <property type="term" value="F:DNA end binding"/>
    <property type="evidence" value="ECO:0007669"/>
    <property type="project" value="TreeGrafter"/>
</dbReference>
<evidence type="ECO:0000256" key="5">
    <source>
        <dbReference type="ARBA" id="ARBA00023242"/>
    </source>
</evidence>
<evidence type="ECO:0000256" key="7">
    <source>
        <dbReference type="ARBA" id="ARBA00044529"/>
    </source>
</evidence>
<keyword evidence="3" id="KW-0238">DNA-binding</keyword>
<feature type="region of interest" description="Disordered" evidence="8">
    <location>
        <begin position="233"/>
        <end position="310"/>
    </location>
</feature>
<dbReference type="OrthoDB" id="2155935at2759"/>
<evidence type="ECO:0000256" key="2">
    <source>
        <dbReference type="ARBA" id="ARBA00022763"/>
    </source>
</evidence>
<evidence type="ECO:0000256" key="1">
    <source>
        <dbReference type="ARBA" id="ARBA00004123"/>
    </source>
</evidence>
<dbReference type="Gene3D" id="2.170.210.10">
    <property type="entry name" value="DNA double-strand break repair and VJ recombination XRCC4, N-terminal"/>
    <property type="match status" value="1"/>
</dbReference>
<evidence type="ECO:0000259" key="9">
    <source>
        <dbReference type="Pfam" id="PF09302"/>
    </source>
</evidence>
<dbReference type="PANTHER" id="PTHR32235">
    <property type="entry name" value="NON-HOMOLOGOUS END-JOINING FACTOR 1"/>
    <property type="match status" value="1"/>
</dbReference>
<comment type="subcellular location">
    <subcellularLocation>
        <location evidence="1">Nucleus</location>
    </subcellularLocation>
</comment>
<dbReference type="Proteomes" id="UP000515135">
    <property type="component" value="Unplaced"/>
</dbReference>
<dbReference type="Pfam" id="PF09302">
    <property type="entry name" value="XLF"/>
    <property type="match status" value="1"/>
</dbReference>
<dbReference type="AlphaFoldDB" id="A0A6P4ZKD3"/>
<dbReference type="FunFam" id="2.170.210.10:FF:000001">
    <property type="entry name" value="Non-homologous end-joining factor 1"/>
    <property type="match status" value="1"/>
</dbReference>
<dbReference type="KEGG" id="bbel:109474255"/>
<sequence length="335" mass="38652">MSSAKSEWKKRWQGGLGARSWQKFELEGQNFLLKTHVDHREGYEFLFTDLTCLWHEKMDKEEVKKRCKTLNPRFEAPLPTILRLLQDNTETKKDSTDYTIQHQGEVLVLVLETKVGGIRFTWEFHCQQAQKEMLRDQLLEPLMMMVGEQGRRERRLGQLLKAKDREIEDYKMGGATVSRKSLLTEPFDPTSFNKEQLASKEFDTQVGQGWQEAFSRENQDLYREVMVTQAWVNREEEEEEEEGSDEDTMLLGGTTTHHAPGATKGSPSHVEEQRSPSVSPRKRPAGSPLKGGGAVSTPEKSQKDIELMRREALQKRLQEEAQRKQAKKKKKGALF</sequence>
<organism evidence="10 11">
    <name type="scientific">Branchiostoma belcheri</name>
    <name type="common">Amphioxus</name>
    <dbReference type="NCBI Taxonomy" id="7741"/>
    <lineage>
        <taxon>Eukaryota</taxon>
        <taxon>Metazoa</taxon>
        <taxon>Chordata</taxon>
        <taxon>Cephalochordata</taxon>
        <taxon>Leptocardii</taxon>
        <taxon>Amphioxiformes</taxon>
        <taxon>Branchiostomatidae</taxon>
        <taxon>Branchiostoma</taxon>
    </lineage>
</organism>
<dbReference type="FunFam" id="1.10.287.450:FF:000003">
    <property type="entry name" value="Non-homologous end-joining factor 1"/>
    <property type="match status" value="1"/>
</dbReference>
<feature type="compositionally biased region" description="Low complexity" evidence="8">
    <location>
        <begin position="252"/>
        <end position="265"/>
    </location>
</feature>
<keyword evidence="10" id="KW-1185">Reference proteome</keyword>
<dbReference type="GO" id="GO:0006303">
    <property type="term" value="P:double-strand break repair via nonhomologous end joining"/>
    <property type="evidence" value="ECO:0007669"/>
    <property type="project" value="TreeGrafter"/>
</dbReference>
<dbReference type="RefSeq" id="XP_019630086.1">
    <property type="nucleotide sequence ID" value="XM_019774527.1"/>
</dbReference>
<keyword evidence="2" id="KW-0227">DNA damage</keyword>
<dbReference type="InterPro" id="IPR052287">
    <property type="entry name" value="NHEJ_factor"/>
</dbReference>